<dbReference type="EMBL" id="DRGN01000347">
    <property type="protein sequence ID" value="HEU03404.1"/>
    <property type="molecule type" value="Genomic_DNA"/>
</dbReference>
<feature type="region of interest" description="Disordered" evidence="2">
    <location>
        <begin position="62"/>
        <end position="81"/>
    </location>
</feature>
<gene>
    <name evidence="4" type="ORF">ENH89_24445</name>
</gene>
<dbReference type="SUPFAM" id="SSF53850">
    <property type="entry name" value="Periplasmic binding protein-like II"/>
    <property type="match status" value="1"/>
</dbReference>
<proteinExistence type="inferred from homology"/>
<keyword evidence="3" id="KW-1133">Transmembrane helix</keyword>
<dbReference type="InterPro" id="IPR042100">
    <property type="entry name" value="Bug_dom1"/>
</dbReference>
<evidence type="ECO:0008006" key="6">
    <source>
        <dbReference type="Google" id="ProtNLM"/>
    </source>
</evidence>
<dbReference type="PANTHER" id="PTHR42928">
    <property type="entry name" value="TRICARBOXYLATE-BINDING PROTEIN"/>
    <property type="match status" value="1"/>
</dbReference>
<keyword evidence="3" id="KW-0472">Membrane</keyword>
<dbReference type="InterPro" id="IPR005064">
    <property type="entry name" value="BUG"/>
</dbReference>
<dbReference type="AlphaFoldDB" id="A0A9C9NKP1"/>
<feature type="transmembrane region" description="Helical" evidence="3">
    <location>
        <begin position="95"/>
        <end position="115"/>
    </location>
</feature>
<name>A0A9C9NKP1_9HYPH</name>
<accession>A0A9C9NKP1</accession>
<dbReference type="Gene3D" id="3.40.190.150">
    <property type="entry name" value="Bordetella uptake gene, domain 1"/>
    <property type="match status" value="1"/>
</dbReference>
<keyword evidence="3" id="KW-0812">Transmembrane</keyword>
<dbReference type="Pfam" id="PF03401">
    <property type="entry name" value="TctC"/>
    <property type="match status" value="1"/>
</dbReference>
<evidence type="ECO:0000313" key="5">
    <source>
        <dbReference type="Proteomes" id="UP000885680"/>
    </source>
</evidence>
<reference evidence="4" key="1">
    <citation type="journal article" date="2020" name="mSystems">
        <title>Genome- and Community-Level Interaction Insights into Carbon Utilization and Element Cycling Functions of Hydrothermarchaeota in Hydrothermal Sediment.</title>
        <authorList>
            <person name="Zhou Z."/>
            <person name="Liu Y."/>
            <person name="Xu W."/>
            <person name="Pan J."/>
            <person name="Luo Z.H."/>
            <person name="Li M."/>
        </authorList>
    </citation>
    <scope>NUCLEOTIDE SEQUENCE</scope>
    <source>
        <strain evidence="4">HyVt-347</strain>
    </source>
</reference>
<evidence type="ECO:0000256" key="3">
    <source>
        <dbReference type="SAM" id="Phobius"/>
    </source>
</evidence>
<feature type="transmembrane region" description="Helical" evidence="3">
    <location>
        <begin position="30"/>
        <end position="50"/>
    </location>
</feature>
<evidence type="ECO:0000256" key="1">
    <source>
        <dbReference type="ARBA" id="ARBA00006987"/>
    </source>
</evidence>
<evidence type="ECO:0000313" key="4">
    <source>
        <dbReference type="EMBL" id="HEU03404.1"/>
    </source>
</evidence>
<comment type="similarity">
    <text evidence="1">Belongs to the UPF0065 (bug) family.</text>
</comment>
<sequence length="444" mass="47087">MPGITPIIRPSNVPRATKRSRDGSKMMPRASIAASATMSVPLLSALFYVVMYDSMFGNAGWEEQSTRPQTQGRRSTGRRNVAWDRERAMTMWRSIVAGVAVASAAILAGVTSSAAQTGDVKDLYTGNTLTILIGHPPGGSYDLYAQLAAAHMAQFIPGEPNIIVQHMPGGGGRRAAANFVNNVEPDGLTVAILPDTLAHIQFLSPDQADWDAAKFRYIGRFAPANSAFAIGPKAPISSAKEMADTEVVVGCTGKAARSAQMPALLKNLLGYKLKLICGYKGSSAAKLATIRGEVDMFSQNWASFAANDRSDMDSGDLRIIMQAGLEADPDLPDTPLLQELTDDPQAQKILRFASAGAPVGRSMMAVPGTSEDVIAGLREAFQKMVKDEDFLADAKKRGAIIIPATGEEVEAVNQDIVSAPKELIEATVAAMDASSAEETSGEAK</sequence>
<evidence type="ECO:0000256" key="2">
    <source>
        <dbReference type="SAM" id="MobiDB-lite"/>
    </source>
</evidence>
<organism evidence="4 5">
    <name type="scientific">Aurantimonas coralicida</name>
    <dbReference type="NCBI Taxonomy" id="182270"/>
    <lineage>
        <taxon>Bacteria</taxon>
        <taxon>Pseudomonadati</taxon>
        <taxon>Pseudomonadota</taxon>
        <taxon>Alphaproteobacteria</taxon>
        <taxon>Hyphomicrobiales</taxon>
        <taxon>Aurantimonadaceae</taxon>
        <taxon>Aurantimonas</taxon>
    </lineage>
</organism>
<feature type="region of interest" description="Disordered" evidence="2">
    <location>
        <begin position="1"/>
        <end position="27"/>
    </location>
</feature>
<comment type="caution">
    <text evidence="4">The sequence shown here is derived from an EMBL/GenBank/DDBJ whole genome shotgun (WGS) entry which is preliminary data.</text>
</comment>
<dbReference type="Proteomes" id="UP000885680">
    <property type="component" value="Unassembled WGS sequence"/>
</dbReference>
<dbReference type="Gene3D" id="3.40.190.10">
    <property type="entry name" value="Periplasmic binding protein-like II"/>
    <property type="match status" value="1"/>
</dbReference>
<protein>
    <recommendedName>
        <fullName evidence="6">Tripartite tricarboxylate transporter substrate binding protein</fullName>
    </recommendedName>
</protein>
<dbReference type="PANTHER" id="PTHR42928:SF5">
    <property type="entry name" value="BLR1237 PROTEIN"/>
    <property type="match status" value="1"/>
</dbReference>